<dbReference type="InParanoid" id="A0A3N4KLT9"/>
<dbReference type="InterPro" id="IPR009311">
    <property type="entry name" value="IFI6/IFI27-like"/>
</dbReference>
<dbReference type="PANTHER" id="PTHR16932:SF18">
    <property type="entry name" value="INTERFERON, ALPHA-INDUCIBLE PROTEIN 27-LIKE 2"/>
    <property type="match status" value="1"/>
</dbReference>
<feature type="transmembrane region" description="Helical" evidence="6">
    <location>
        <begin position="41"/>
        <end position="63"/>
    </location>
</feature>
<reference evidence="7 8" key="1">
    <citation type="journal article" date="2018" name="Nat. Ecol. Evol.">
        <title>Pezizomycetes genomes reveal the molecular basis of ectomycorrhizal truffle lifestyle.</title>
        <authorList>
            <person name="Murat C."/>
            <person name="Payen T."/>
            <person name="Noel B."/>
            <person name="Kuo A."/>
            <person name="Morin E."/>
            <person name="Chen J."/>
            <person name="Kohler A."/>
            <person name="Krizsan K."/>
            <person name="Balestrini R."/>
            <person name="Da Silva C."/>
            <person name="Montanini B."/>
            <person name="Hainaut M."/>
            <person name="Levati E."/>
            <person name="Barry K.W."/>
            <person name="Belfiori B."/>
            <person name="Cichocki N."/>
            <person name="Clum A."/>
            <person name="Dockter R.B."/>
            <person name="Fauchery L."/>
            <person name="Guy J."/>
            <person name="Iotti M."/>
            <person name="Le Tacon F."/>
            <person name="Lindquist E.A."/>
            <person name="Lipzen A."/>
            <person name="Malagnac F."/>
            <person name="Mello A."/>
            <person name="Molinier V."/>
            <person name="Miyauchi S."/>
            <person name="Poulain J."/>
            <person name="Riccioni C."/>
            <person name="Rubini A."/>
            <person name="Sitrit Y."/>
            <person name="Splivallo R."/>
            <person name="Traeger S."/>
            <person name="Wang M."/>
            <person name="Zifcakova L."/>
            <person name="Wipf D."/>
            <person name="Zambonelli A."/>
            <person name="Paolocci F."/>
            <person name="Nowrousian M."/>
            <person name="Ottonello S."/>
            <person name="Baldrian P."/>
            <person name="Spatafora J.W."/>
            <person name="Henrissat B."/>
            <person name="Nagy L.G."/>
            <person name="Aury J.M."/>
            <person name="Wincker P."/>
            <person name="Grigoriev I.V."/>
            <person name="Bonfante P."/>
            <person name="Martin F.M."/>
        </authorList>
    </citation>
    <scope>NUCLEOTIDE SEQUENCE [LARGE SCALE GENOMIC DNA]</scope>
    <source>
        <strain evidence="7 8">CCBAS932</strain>
    </source>
</reference>
<comment type="subcellular location">
    <subcellularLocation>
        <location evidence="1">Membrane</location>
        <topology evidence="1">Multi-pass membrane protein</topology>
    </subcellularLocation>
</comment>
<feature type="transmembrane region" description="Helical" evidence="6">
    <location>
        <begin position="69"/>
        <end position="93"/>
    </location>
</feature>
<evidence type="ECO:0000256" key="3">
    <source>
        <dbReference type="ARBA" id="ARBA00022692"/>
    </source>
</evidence>
<evidence type="ECO:0000256" key="4">
    <source>
        <dbReference type="ARBA" id="ARBA00022989"/>
    </source>
</evidence>
<protein>
    <submittedName>
        <fullName evidence="7">Uncharacterized protein</fullName>
    </submittedName>
</protein>
<proteinExistence type="inferred from homology"/>
<dbReference type="PANTHER" id="PTHR16932">
    <property type="entry name" value="INTERFERON ALPHA-INDUCIBLE PROTEIN 27"/>
    <property type="match status" value="1"/>
</dbReference>
<gene>
    <name evidence="7" type="ORF">P167DRAFT_606434</name>
</gene>
<sequence>MPATPNSEMGEETKIFKIALDQLEEKGRKLIEYAQEHPIEFALISVAIVAGVVIITVPLALGFGPAGPVAGSIAAAWQSSIGNVVSGSFFALLQSMAMSGTFEAIGITVISAGAVGAFVEWSKSVELQEMIAGWQRFTQSMGFIPESGEWSKEQCEKLVQSVDWEGEANDVAGRVDHAVQESLEHATWLGENAQAECARMGEEAGSVMNDVGQGAGRAADDAGRAVDEAVRGAQSGMDDAVQGAGRAMDEAGQGIKAAFGGLF</sequence>
<keyword evidence="3 6" id="KW-0812">Transmembrane</keyword>
<evidence type="ECO:0000256" key="6">
    <source>
        <dbReference type="SAM" id="Phobius"/>
    </source>
</evidence>
<dbReference type="InterPro" id="IPR038213">
    <property type="entry name" value="IFI6/IFI27-like_sf"/>
</dbReference>
<name>A0A3N4KLT9_9PEZI</name>
<keyword evidence="5 6" id="KW-0472">Membrane</keyword>
<evidence type="ECO:0000256" key="2">
    <source>
        <dbReference type="ARBA" id="ARBA00007262"/>
    </source>
</evidence>
<keyword evidence="4 6" id="KW-1133">Transmembrane helix</keyword>
<evidence type="ECO:0000256" key="1">
    <source>
        <dbReference type="ARBA" id="ARBA00004141"/>
    </source>
</evidence>
<dbReference type="OrthoDB" id="440424at2759"/>
<dbReference type="GO" id="GO:0016020">
    <property type="term" value="C:membrane"/>
    <property type="evidence" value="ECO:0007669"/>
    <property type="project" value="UniProtKB-SubCell"/>
</dbReference>
<comment type="similarity">
    <text evidence="2">Belongs to the IFI6/IFI27 family.</text>
</comment>
<dbReference type="Gene3D" id="6.10.110.10">
    <property type="match status" value="1"/>
</dbReference>
<dbReference type="Pfam" id="PF06140">
    <property type="entry name" value="Ifi-6-16"/>
    <property type="match status" value="1"/>
</dbReference>
<evidence type="ECO:0000313" key="7">
    <source>
        <dbReference type="EMBL" id="RPB11537.1"/>
    </source>
</evidence>
<keyword evidence="8" id="KW-1185">Reference proteome</keyword>
<accession>A0A3N4KLT9</accession>
<feature type="transmembrane region" description="Helical" evidence="6">
    <location>
        <begin position="100"/>
        <end position="119"/>
    </location>
</feature>
<dbReference type="Proteomes" id="UP000277580">
    <property type="component" value="Unassembled WGS sequence"/>
</dbReference>
<organism evidence="7 8">
    <name type="scientific">Morchella conica CCBAS932</name>
    <dbReference type="NCBI Taxonomy" id="1392247"/>
    <lineage>
        <taxon>Eukaryota</taxon>
        <taxon>Fungi</taxon>
        <taxon>Dikarya</taxon>
        <taxon>Ascomycota</taxon>
        <taxon>Pezizomycotina</taxon>
        <taxon>Pezizomycetes</taxon>
        <taxon>Pezizales</taxon>
        <taxon>Morchellaceae</taxon>
        <taxon>Morchella</taxon>
    </lineage>
</organism>
<dbReference type="AlphaFoldDB" id="A0A3N4KLT9"/>
<dbReference type="EMBL" id="ML119135">
    <property type="protein sequence ID" value="RPB11537.1"/>
    <property type="molecule type" value="Genomic_DNA"/>
</dbReference>
<evidence type="ECO:0000313" key="8">
    <source>
        <dbReference type="Proteomes" id="UP000277580"/>
    </source>
</evidence>
<evidence type="ECO:0000256" key="5">
    <source>
        <dbReference type="ARBA" id="ARBA00023136"/>
    </source>
</evidence>